<reference evidence="1 2" key="1">
    <citation type="submission" date="2014-07" db="EMBL/GenBank/DDBJ databases">
        <title>Genome Sequencing of Dermacoccus nishinomiyaensis.</title>
        <authorList>
            <person name="Hong K.W."/>
            <person name="Chan K.G."/>
        </authorList>
    </citation>
    <scope>NUCLEOTIDE SEQUENCE [LARGE SCALE GENOMIC DNA]</scope>
    <source>
        <strain evidence="1 2">M25</strain>
        <plasmid evidence="2">Plasmid unnamed</plasmid>
    </source>
</reference>
<protein>
    <submittedName>
        <fullName evidence="1">Uncharacterized protein</fullName>
    </submittedName>
</protein>
<keyword evidence="1" id="KW-0614">Plasmid</keyword>
<dbReference type="Proteomes" id="UP000027986">
    <property type="component" value="Plasmid unnamed"/>
</dbReference>
<gene>
    <name evidence="1" type="ORF">HX89_14430</name>
</gene>
<name>A0A075JKM8_9MICO</name>
<accession>A0A075JKM8</accession>
<evidence type="ECO:0000313" key="2">
    <source>
        <dbReference type="Proteomes" id="UP000027986"/>
    </source>
</evidence>
<dbReference type="GeneID" id="41842343"/>
<dbReference type="KEGG" id="dni:HX89_14430"/>
<keyword evidence="2" id="KW-1185">Reference proteome</keyword>
<dbReference type="OrthoDB" id="4578408at2"/>
<dbReference type="RefSeq" id="WP_051806492.1">
    <property type="nucleotide sequence ID" value="NZ_CP008890.1"/>
</dbReference>
<proteinExistence type="predicted"/>
<dbReference type="Gene3D" id="3.30.950.30">
    <property type="entry name" value="Schlafen, AAA domain"/>
    <property type="match status" value="1"/>
</dbReference>
<organism evidence="1 2">
    <name type="scientific">Dermacoccus nishinomiyaensis</name>
    <dbReference type="NCBI Taxonomy" id="1274"/>
    <lineage>
        <taxon>Bacteria</taxon>
        <taxon>Bacillati</taxon>
        <taxon>Actinomycetota</taxon>
        <taxon>Actinomycetes</taxon>
        <taxon>Micrococcales</taxon>
        <taxon>Dermacoccaceae</taxon>
        <taxon>Dermacoccus</taxon>
    </lineage>
</organism>
<geneLocation type="plasmid" evidence="1 2">
    <name>unnamed</name>
</geneLocation>
<dbReference type="eggNOG" id="ENOG50333PY">
    <property type="taxonomic scope" value="Bacteria"/>
</dbReference>
<dbReference type="HOGENOM" id="CLU_805915_0_0_11"/>
<dbReference type="EMBL" id="CP008890">
    <property type="protein sequence ID" value="AIF41897.1"/>
    <property type="molecule type" value="Genomic_DNA"/>
</dbReference>
<sequence>MPVAFDTTIPIATPQRRAELIGAIITAADKHGETHWLEWKSECDLVARAGVFELAKEILALANRDVSTAQADCGGFGYLVVGASESGLHGAPAFSATEIQQKLATFLGTGLEAPAWTAHHVAMGEKTVLVIEVAPPADGDPLRVLQRDFGKALAGTVYVRDGEIASPATPDQMRMLQARFLAGRFDDLVTERLALACTTLNAELECRPKAGPWRPTARIRPRTYAGEWPEEILVMTAPQGSFERAVPDARLLSPLQAAGMIIVFPEGTDLLHASQETQAFLQDQGIRFADNHMGPGKPIALCGAGFAQLHQSVQWLLIAASQNGQLPMSIGFHCLQLSGPNDQS</sequence>
<dbReference type="AlphaFoldDB" id="A0A075JKM8"/>
<evidence type="ECO:0000313" key="1">
    <source>
        <dbReference type="EMBL" id="AIF41897.1"/>
    </source>
</evidence>
<dbReference type="InterPro" id="IPR038461">
    <property type="entry name" value="Schlafen_AlbA_2_dom_sf"/>
</dbReference>